<dbReference type="PANTHER" id="PTHR34980">
    <property type="entry name" value="INNER MEMBRANE PROTEIN-RELATED-RELATED"/>
    <property type="match status" value="1"/>
</dbReference>
<feature type="transmembrane region" description="Helical" evidence="1">
    <location>
        <begin position="51"/>
        <end position="70"/>
    </location>
</feature>
<comment type="caution">
    <text evidence="2">The sequence shown here is derived from an EMBL/GenBank/DDBJ whole genome shotgun (WGS) entry which is preliminary data.</text>
</comment>
<dbReference type="RefSeq" id="WP_207418406.1">
    <property type="nucleotide sequence ID" value="NZ_CP061177.1"/>
</dbReference>
<evidence type="ECO:0000313" key="2">
    <source>
        <dbReference type="EMBL" id="MBO1080446.1"/>
    </source>
</evidence>
<feature type="transmembrane region" description="Helical" evidence="1">
    <location>
        <begin position="82"/>
        <end position="104"/>
    </location>
</feature>
<organism evidence="2 3">
    <name type="scientific">Roseomonas haemaphysalidis</name>
    <dbReference type="NCBI Taxonomy" id="2768162"/>
    <lineage>
        <taxon>Bacteria</taxon>
        <taxon>Pseudomonadati</taxon>
        <taxon>Pseudomonadota</taxon>
        <taxon>Alphaproteobacteria</taxon>
        <taxon>Acetobacterales</taxon>
        <taxon>Roseomonadaceae</taxon>
        <taxon>Roseomonas</taxon>
    </lineage>
</organism>
<dbReference type="EMBL" id="JACTNG010000008">
    <property type="protein sequence ID" value="MBO1080446.1"/>
    <property type="molecule type" value="Genomic_DNA"/>
</dbReference>
<feature type="transmembrane region" description="Helical" evidence="1">
    <location>
        <begin position="20"/>
        <end position="45"/>
    </location>
</feature>
<keyword evidence="3" id="KW-1185">Reference proteome</keyword>
<accession>A0ABS3KSK5</accession>
<dbReference type="Proteomes" id="UP001518989">
    <property type="component" value="Unassembled WGS sequence"/>
</dbReference>
<evidence type="ECO:0000256" key="1">
    <source>
        <dbReference type="SAM" id="Phobius"/>
    </source>
</evidence>
<dbReference type="InterPro" id="IPR008523">
    <property type="entry name" value="DUF805"/>
</dbReference>
<dbReference type="Pfam" id="PF05656">
    <property type="entry name" value="DUF805"/>
    <property type="match status" value="1"/>
</dbReference>
<gene>
    <name evidence="2" type="ORF">IAI61_15495</name>
</gene>
<keyword evidence="1" id="KW-0472">Membrane</keyword>
<dbReference type="PANTHER" id="PTHR34980:SF3">
    <property type="entry name" value="BLR8105 PROTEIN"/>
    <property type="match status" value="1"/>
</dbReference>
<reference evidence="2 3" key="1">
    <citation type="submission" date="2020-09" db="EMBL/GenBank/DDBJ databases">
        <title>Roseomonas.</title>
        <authorList>
            <person name="Zhu W."/>
        </authorList>
    </citation>
    <scope>NUCLEOTIDE SEQUENCE [LARGE SCALE GENOMIC DNA]</scope>
    <source>
        <strain evidence="2 3">573</strain>
    </source>
</reference>
<name>A0ABS3KSK5_9PROT</name>
<evidence type="ECO:0000313" key="3">
    <source>
        <dbReference type="Proteomes" id="UP001518989"/>
    </source>
</evidence>
<proteinExistence type="predicted"/>
<sequence length="119" mass="12550">MSGWFHVSGRISRRQFWQEYVWPLAALFILGAMLDEMLFTAGMAMPDPDGGLVTSLAAIIGVIGMVAAFVKRLHDLGLPGGWVVLIFGLPAIGPLLALLLLGGLPGAPGSNRFGPRPPG</sequence>
<keyword evidence="1" id="KW-1133">Transmembrane helix</keyword>
<protein>
    <submittedName>
        <fullName evidence="2">DUF805 domain-containing protein</fullName>
    </submittedName>
</protein>
<keyword evidence="1" id="KW-0812">Transmembrane</keyword>